<dbReference type="SUPFAM" id="SSF52833">
    <property type="entry name" value="Thioredoxin-like"/>
    <property type="match status" value="1"/>
</dbReference>
<gene>
    <name evidence="4" type="ORF">TSPGSL018_14839</name>
</gene>
<name>A0A061S6C9_9CHLO</name>
<dbReference type="InterPro" id="IPR013766">
    <property type="entry name" value="Thioredoxin_domain"/>
</dbReference>
<dbReference type="PANTHER" id="PTHR43601">
    <property type="entry name" value="THIOREDOXIN, MITOCHONDRIAL"/>
    <property type="match status" value="1"/>
</dbReference>
<dbReference type="Gene3D" id="3.40.30.10">
    <property type="entry name" value="Glutaredoxin"/>
    <property type="match status" value="1"/>
</dbReference>
<keyword evidence="2" id="KW-0732">Signal</keyword>
<feature type="domain" description="Thioredoxin" evidence="3">
    <location>
        <begin position="223"/>
        <end position="384"/>
    </location>
</feature>
<comment type="similarity">
    <text evidence="1">Belongs to the thioredoxin family.</text>
</comment>
<evidence type="ECO:0000313" key="4">
    <source>
        <dbReference type="EMBL" id="JAC78554.1"/>
    </source>
</evidence>
<dbReference type="InterPro" id="IPR036249">
    <property type="entry name" value="Thioredoxin-like_sf"/>
</dbReference>
<feature type="signal peptide" evidence="2">
    <location>
        <begin position="1"/>
        <end position="17"/>
    </location>
</feature>
<dbReference type="GO" id="GO:0045454">
    <property type="term" value="P:cell redox homeostasis"/>
    <property type="evidence" value="ECO:0007669"/>
    <property type="project" value="TreeGrafter"/>
</dbReference>
<dbReference type="Pfam" id="PF00085">
    <property type="entry name" value="Thioredoxin"/>
    <property type="match status" value="1"/>
</dbReference>
<proteinExistence type="inferred from homology"/>
<dbReference type="PANTHER" id="PTHR43601:SF32">
    <property type="entry name" value="THIOREDOXIN-LIKE 2-2, CHLOROPLASTIC"/>
    <property type="match status" value="1"/>
</dbReference>
<accession>A0A061S6C9</accession>
<organism evidence="4">
    <name type="scientific">Tetraselmis sp. GSL018</name>
    <dbReference type="NCBI Taxonomy" id="582737"/>
    <lineage>
        <taxon>Eukaryota</taxon>
        <taxon>Viridiplantae</taxon>
        <taxon>Chlorophyta</taxon>
        <taxon>core chlorophytes</taxon>
        <taxon>Chlorodendrophyceae</taxon>
        <taxon>Chlorodendrales</taxon>
        <taxon>Chlorodendraceae</taxon>
        <taxon>Tetraselmis</taxon>
    </lineage>
</organism>
<dbReference type="CDD" id="cd02947">
    <property type="entry name" value="TRX_family"/>
    <property type="match status" value="1"/>
</dbReference>
<evidence type="ECO:0000256" key="2">
    <source>
        <dbReference type="SAM" id="SignalP"/>
    </source>
</evidence>
<evidence type="ECO:0000259" key="3">
    <source>
        <dbReference type="PROSITE" id="PS51352"/>
    </source>
</evidence>
<feature type="chain" id="PRO_5030002238" evidence="2">
    <location>
        <begin position="18"/>
        <end position="385"/>
    </location>
</feature>
<evidence type="ECO:0000256" key="1">
    <source>
        <dbReference type="ARBA" id="ARBA00008987"/>
    </source>
</evidence>
<dbReference type="AlphaFoldDB" id="A0A061S6C9"/>
<dbReference type="PROSITE" id="PS51352">
    <property type="entry name" value="THIOREDOXIN_2"/>
    <property type="match status" value="1"/>
</dbReference>
<dbReference type="EMBL" id="GBEZ01006868">
    <property type="protein sequence ID" value="JAC78554.1"/>
    <property type="molecule type" value="Transcribed_RNA"/>
</dbReference>
<reference evidence="4" key="1">
    <citation type="submission" date="2014-05" db="EMBL/GenBank/DDBJ databases">
        <title>The transcriptome of the halophilic microalga Tetraselmis sp. GSL018 isolated from the Great Salt Lake, Utah.</title>
        <authorList>
            <person name="Jinkerson R.E."/>
            <person name="D'Adamo S."/>
            <person name="Posewitz M.C."/>
        </authorList>
    </citation>
    <scope>NUCLEOTIDE SEQUENCE</scope>
    <source>
        <strain evidence="4">GSL018</strain>
    </source>
</reference>
<sequence length="385" mass="41784">MSCGVVLVQAAFSCSCALSNAPREQHRSGRVLGHLQTTHSSCPAMPSNCTRSCGWGCTFYTNFTGQRLKNVSVPTSQCRNGTGSQCLVYGARDIPPTRTRSRLENYQPSSARDSQLRNAIAPTSVSNQVENHSESFCGLVETTLSSEYLDVQGVCKDGFCDFSSIDEPAVARSEREPSRTGQGQSLSALAGLAVVDLNVKDLQSNGVSRSVTKVFPSEGTSGLRPQEPATGVNLHPDAERRRRARAARKAGRRKASQVISEKEWWKAETPSNMVEVYSEDAFAEAIQATSAAGQIAIVDYYAPWCQSCRRQFPDLINLAKSHSNVVFFKVNAANMRSMCEGVGVQRLPSYSLHTPAGGTFLTGFLPKLTEHLDAQLSPVETHPAE</sequence>
<protein>
    <submittedName>
        <fullName evidence="4">Atypical cys his rich thioredoxin 1</fullName>
    </submittedName>
</protein>